<protein>
    <recommendedName>
        <fullName evidence="1">Mon2/Sec7/BIG1-like dimerisation and cyclophilin-binding domain-containing protein</fullName>
    </recommendedName>
</protein>
<evidence type="ECO:0000313" key="3">
    <source>
        <dbReference type="Proteomes" id="UP001168098"/>
    </source>
</evidence>
<comment type="caution">
    <text evidence="2">The sequence shown here is derived from an EMBL/GenBank/DDBJ whole genome shotgun (WGS) entry which is preliminary data.</text>
</comment>
<name>A0AA38Z556_VITRO</name>
<dbReference type="Pfam" id="PF16213">
    <property type="entry name" value="DCB"/>
    <property type="match status" value="1"/>
</dbReference>
<accession>A0AA38Z556</accession>
<keyword evidence="3" id="KW-1185">Reference proteome</keyword>
<feature type="domain" description="Mon2/Sec7/BIG1-like dimerisation and cyclophilin-binding" evidence="1">
    <location>
        <begin position="10"/>
        <end position="59"/>
    </location>
</feature>
<sequence>MVCSCVDNLSSHIHGKPLLGVIRICYIIALNSKSPINQATSKAMLTQMISIIFRRMETDPVCTSSGSAANKEATLADNLNYEVETSSGDQTEKEMTLGDALSMNQVKDIALASVEELQNLAGGVDIKGLEAVLDKAVHLEDGKKMTRGINMCYLSKSSKSRI</sequence>
<organism evidence="2 3">
    <name type="scientific">Vitis rotundifolia</name>
    <name type="common">Muscadine grape</name>
    <dbReference type="NCBI Taxonomy" id="103349"/>
    <lineage>
        <taxon>Eukaryota</taxon>
        <taxon>Viridiplantae</taxon>
        <taxon>Streptophyta</taxon>
        <taxon>Embryophyta</taxon>
        <taxon>Tracheophyta</taxon>
        <taxon>Spermatophyta</taxon>
        <taxon>Magnoliopsida</taxon>
        <taxon>eudicotyledons</taxon>
        <taxon>Gunneridae</taxon>
        <taxon>Pentapetalae</taxon>
        <taxon>rosids</taxon>
        <taxon>Vitales</taxon>
        <taxon>Vitaceae</taxon>
        <taxon>Viteae</taxon>
        <taxon>Vitis</taxon>
    </lineage>
</organism>
<dbReference type="AlphaFoldDB" id="A0AA38Z556"/>
<dbReference type="EMBL" id="JARBHA010000014">
    <property type="protein sequence ID" value="KAJ9682578.1"/>
    <property type="molecule type" value="Genomic_DNA"/>
</dbReference>
<evidence type="ECO:0000313" key="2">
    <source>
        <dbReference type="EMBL" id="KAJ9682578.1"/>
    </source>
</evidence>
<reference evidence="2 3" key="1">
    <citation type="journal article" date="2023" name="BMC Biotechnol.">
        <title>Vitis rotundifolia cv Carlos genome sequencing.</title>
        <authorList>
            <person name="Huff M."/>
            <person name="Hulse-Kemp A."/>
            <person name="Scheffler B."/>
            <person name="Youngblood R."/>
            <person name="Simpson S."/>
            <person name="Babiker E."/>
            <person name="Staton M."/>
        </authorList>
    </citation>
    <scope>NUCLEOTIDE SEQUENCE [LARGE SCALE GENOMIC DNA]</scope>
    <source>
        <tissue evidence="2">Leaf</tissue>
    </source>
</reference>
<proteinExistence type="predicted"/>
<dbReference type="Proteomes" id="UP001168098">
    <property type="component" value="Unassembled WGS sequence"/>
</dbReference>
<evidence type="ECO:0000259" key="1">
    <source>
        <dbReference type="Pfam" id="PF16213"/>
    </source>
</evidence>
<gene>
    <name evidence="2" type="ORF">PVL29_018492</name>
</gene>
<dbReference type="InterPro" id="IPR032629">
    <property type="entry name" value="DCB_dom"/>
</dbReference>